<organism evidence="2">
    <name type="scientific">uncultured Solirubrobacteraceae bacterium</name>
    <dbReference type="NCBI Taxonomy" id="1162706"/>
    <lineage>
        <taxon>Bacteria</taxon>
        <taxon>Bacillati</taxon>
        <taxon>Actinomycetota</taxon>
        <taxon>Thermoleophilia</taxon>
        <taxon>Solirubrobacterales</taxon>
        <taxon>Solirubrobacteraceae</taxon>
        <taxon>environmental samples</taxon>
    </lineage>
</organism>
<sequence>MSVEGLHVERFGSGAPVIFVHGSFGSAASAFAGQRPLSESHELIFVDRRGFGGSLAVEQIGWETDAADVVSLLDEMGPAHLVGHSYGGVVCLLAAGMRPDAVTSLVAVEPPLFTAAAGDPAADQLTEKTRAVAERAPDLEIEDFMREWGASMGQSRFEVEAWTSGFSESGWAAAESSRRERWAGDAPLDYDALAEARFPKVLVHGGWNPEVVGHKAKVGAGFAAVCRAIAERIGGEVEQFAGSAHTPQHEEAAAFNALLRRVWGSAT</sequence>
<dbReference type="Gene3D" id="3.40.50.1820">
    <property type="entry name" value="alpha/beta hydrolase"/>
    <property type="match status" value="1"/>
</dbReference>
<dbReference type="SUPFAM" id="SSF53474">
    <property type="entry name" value="alpha/beta-Hydrolases"/>
    <property type="match status" value="1"/>
</dbReference>
<dbReference type="Pfam" id="PF12697">
    <property type="entry name" value="Abhydrolase_6"/>
    <property type="match status" value="1"/>
</dbReference>
<accession>A0A6J4RPD4</accession>
<dbReference type="InterPro" id="IPR050228">
    <property type="entry name" value="Carboxylesterase_BioH"/>
</dbReference>
<gene>
    <name evidence="2" type="ORF">AVDCRST_MAG65-989</name>
</gene>
<dbReference type="InterPro" id="IPR029058">
    <property type="entry name" value="AB_hydrolase_fold"/>
</dbReference>
<protein>
    <recommendedName>
        <fullName evidence="1">AB hydrolase-1 domain-containing protein</fullName>
    </recommendedName>
</protein>
<reference evidence="2" key="1">
    <citation type="submission" date="2020-02" db="EMBL/GenBank/DDBJ databases">
        <authorList>
            <person name="Meier V. D."/>
        </authorList>
    </citation>
    <scope>NUCLEOTIDE SEQUENCE</scope>
    <source>
        <strain evidence="2">AVDCRST_MAG65</strain>
    </source>
</reference>
<evidence type="ECO:0000313" key="2">
    <source>
        <dbReference type="EMBL" id="CAA9474149.1"/>
    </source>
</evidence>
<dbReference type="GO" id="GO:0003824">
    <property type="term" value="F:catalytic activity"/>
    <property type="evidence" value="ECO:0007669"/>
    <property type="project" value="UniProtKB-ARBA"/>
</dbReference>
<dbReference type="InterPro" id="IPR000073">
    <property type="entry name" value="AB_hydrolase_1"/>
</dbReference>
<dbReference type="EMBL" id="CADCVL010000163">
    <property type="protein sequence ID" value="CAA9474149.1"/>
    <property type="molecule type" value="Genomic_DNA"/>
</dbReference>
<dbReference type="PANTHER" id="PTHR43194:SF5">
    <property type="entry name" value="PIMELOYL-[ACYL-CARRIER PROTEIN] METHYL ESTER ESTERASE"/>
    <property type="match status" value="1"/>
</dbReference>
<dbReference type="PANTHER" id="PTHR43194">
    <property type="entry name" value="HYDROLASE ALPHA/BETA FOLD FAMILY"/>
    <property type="match status" value="1"/>
</dbReference>
<evidence type="ECO:0000259" key="1">
    <source>
        <dbReference type="Pfam" id="PF12697"/>
    </source>
</evidence>
<dbReference type="AlphaFoldDB" id="A0A6J4RPD4"/>
<feature type="domain" description="AB hydrolase-1" evidence="1">
    <location>
        <begin position="17"/>
        <end position="257"/>
    </location>
</feature>
<name>A0A6J4RPD4_9ACTN</name>
<proteinExistence type="predicted"/>